<dbReference type="OrthoDB" id="10656905at2759"/>
<comment type="caution">
    <text evidence="1">The sequence shown here is derived from an EMBL/GenBank/DDBJ whole genome shotgun (WGS) entry which is preliminary data.</text>
</comment>
<dbReference type="AlphaFoldDB" id="A0A2A2K5T7"/>
<organism evidence="1 2">
    <name type="scientific">Diploscapter pachys</name>
    <dbReference type="NCBI Taxonomy" id="2018661"/>
    <lineage>
        <taxon>Eukaryota</taxon>
        <taxon>Metazoa</taxon>
        <taxon>Ecdysozoa</taxon>
        <taxon>Nematoda</taxon>
        <taxon>Chromadorea</taxon>
        <taxon>Rhabditida</taxon>
        <taxon>Rhabditina</taxon>
        <taxon>Rhabditomorpha</taxon>
        <taxon>Rhabditoidea</taxon>
        <taxon>Rhabditidae</taxon>
        <taxon>Diploscapter</taxon>
    </lineage>
</organism>
<sequence>MTIECARQSQSWCETFSIDTSEEYEVRGLLFVHNHDHEYRATFSSLIEKVGFDSIPIPENVCLHWLGPDDILRMVSIGNDIMRLIAQKKISSEYSFYYPDLVMRHRQGDVWAQPATVEALTSPYVIIQHKGAEDNPQVGYVVYYNRTGASSAEFEYFLDSLSRYQMLESNKTVQVRVTARDPHKNLVANFNAAKEKYARVWGFDPIREQVLGDVKITTIPAMVDALYFASDKNVFDALVQKHKVDSATIAQLFRNRNTIVSKKTERDDLAEHFSRLTHDYYDHKIISSKLGVAPRRERATTVELVGDVKPESVQAAVEELKKQILKVGDVAKVTRNGDDFILEVQYSRYDYKKSEFSQLIVKDAVINIRKTDLGYTIVAPQNEFVNGLRDDLANGVEAKSDQPVEKFTVSLFHVPLPKSRTEFFIELMSKMNGFSRRDVTDVYVYKPKPAKDSDEDLSSDDDETHIEKVLLRGNGVTRSSILQDLVGADDYYIVKICWLAKRVMGNGDVYKMEASFADPRNCEGFSVLLKTVYPNTDNKFTKYRPPMALEIEELTRVVEAAAKSIVQTHTGSNSIKMSGGIPSIVAVGRVELASKVGLDKEHLDSFGLEGVTVESASYSVRHNSLSGQNRSDPCLWALGATGERSCDKKPASGMKRVSFCLSAFFERRLGKLCIKLWCCSADAYTADMPAVRIHDWQPAFQQSETGQRSVGIGWQSGAAFTQ</sequence>
<keyword evidence="2" id="KW-1185">Reference proteome</keyword>
<name>A0A2A2K5T7_9BILA</name>
<accession>A0A2A2K5T7</accession>
<dbReference type="EMBL" id="LIAE01009552">
    <property type="protein sequence ID" value="PAV69288.1"/>
    <property type="molecule type" value="Genomic_DNA"/>
</dbReference>
<reference evidence="1 2" key="1">
    <citation type="journal article" date="2017" name="Curr. Biol.">
        <title>Genome architecture and evolution of a unichromosomal asexual nematode.</title>
        <authorList>
            <person name="Fradin H."/>
            <person name="Zegar C."/>
            <person name="Gutwein M."/>
            <person name="Lucas J."/>
            <person name="Kovtun M."/>
            <person name="Corcoran D."/>
            <person name="Baugh L.R."/>
            <person name="Kiontke K."/>
            <person name="Gunsalus K."/>
            <person name="Fitch D.H."/>
            <person name="Piano F."/>
        </authorList>
    </citation>
    <scope>NUCLEOTIDE SEQUENCE [LARGE SCALE GENOMIC DNA]</scope>
    <source>
        <strain evidence="1">PF1309</strain>
    </source>
</reference>
<protein>
    <submittedName>
        <fullName evidence="1">Uncharacterized protein</fullName>
    </submittedName>
</protein>
<evidence type="ECO:0000313" key="1">
    <source>
        <dbReference type="EMBL" id="PAV69288.1"/>
    </source>
</evidence>
<evidence type="ECO:0000313" key="2">
    <source>
        <dbReference type="Proteomes" id="UP000218231"/>
    </source>
</evidence>
<proteinExistence type="predicted"/>
<dbReference type="Proteomes" id="UP000218231">
    <property type="component" value="Unassembled WGS sequence"/>
</dbReference>
<gene>
    <name evidence="1" type="ORF">WR25_22060</name>
</gene>